<keyword evidence="2" id="KW-0472">Membrane</keyword>
<evidence type="ECO:0000256" key="1">
    <source>
        <dbReference type="SAM" id="MobiDB-lite"/>
    </source>
</evidence>
<feature type="transmembrane region" description="Helical" evidence="2">
    <location>
        <begin position="229"/>
        <end position="249"/>
    </location>
</feature>
<gene>
    <name evidence="3" type="ORF">ACFQMG_28530</name>
</gene>
<name>A0ABW2G449_9ACTN</name>
<feature type="transmembrane region" description="Helical" evidence="2">
    <location>
        <begin position="28"/>
        <end position="48"/>
    </location>
</feature>
<evidence type="ECO:0000313" key="3">
    <source>
        <dbReference type="EMBL" id="MFC7183495.1"/>
    </source>
</evidence>
<feature type="non-terminal residue" evidence="3">
    <location>
        <position position="1"/>
    </location>
</feature>
<accession>A0ABW2G449</accession>
<keyword evidence="2" id="KW-1133">Transmembrane helix</keyword>
<protein>
    <recommendedName>
        <fullName evidence="5">Secreted protein</fullName>
    </recommendedName>
</protein>
<organism evidence="3 4">
    <name type="scientific">Kitasatospora paranensis</name>
    <dbReference type="NCBI Taxonomy" id="258053"/>
    <lineage>
        <taxon>Bacteria</taxon>
        <taxon>Bacillati</taxon>
        <taxon>Actinomycetota</taxon>
        <taxon>Actinomycetes</taxon>
        <taxon>Kitasatosporales</taxon>
        <taxon>Streptomycetaceae</taxon>
        <taxon>Kitasatospora</taxon>
    </lineage>
</organism>
<evidence type="ECO:0000313" key="4">
    <source>
        <dbReference type="Proteomes" id="UP001596435"/>
    </source>
</evidence>
<feature type="compositionally biased region" description="Gly residues" evidence="1">
    <location>
        <begin position="314"/>
        <end position="331"/>
    </location>
</feature>
<feature type="region of interest" description="Disordered" evidence="1">
    <location>
        <begin position="314"/>
        <end position="335"/>
    </location>
</feature>
<comment type="caution">
    <text evidence="3">The sequence shown here is derived from an EMBL/GenBank/DDBJ whole genome shotgun (WGS) entry which is preliminary data.</text>
</comment>
<sequence length="452" mass="45837">RRPGGPLADGRDRLAELGRAARTPPGRLRLAGAVLAGLALLFGASAAWQAGARATAADQVVTHSRPLSRDASEIYRSLADADTTAATGFLLAGDEPAAVRKQYEDDLATAARLLTEAAGQAAAGSEAQRLIGSLNEQLPSYAGLVETARTDNRQGLPLGGAYLRHASGLMQNTMLPSAQRLVAVESARLDGDFAAAESLPWTALLLGAVTIGALLRYQLVLFRRTNRVVNPGLAAATLAVLTATVWLGAGGQASSSSLAAARTSGAGPLRVLGDARTQALQARAAENLNLVSRGASDTYTKRWQSVSEALGGRAGDAAAGGGAPQRAGGGTLDTAGKNAPSDAAVHLAKARTLFAAWDTRHAAAARSDQSGDYDSALKATVGLGGTDTTQAAFAAMDRELAAAAEAEEARFGTGTSGVAGGDEALAVGAAVLALLAATGTVRGIGRRLAEYR</sequence>
<reference evidence="4" key="1">
    <citation type="journal article" date="2019" name="Int. J. Syst. Evol. Microbiol.">
        <title>The Global Catalogue of Microorganisms (GCM) 10K type strain sequencing project: providing services to taxonomists for standard genome sequencing and annotation.</title>
        <authorList>
            <consortium name="The Broad Institute Genomics Platform"/>
            <consortium name="The Broad Institute Genome Sequencing Center for Infectious Disease"/>
            <person name="Wu L."/>
            <person name="Ma J."/>
        </authorList>
    </citation>
    <scope>NUCLEOTIDE SEQUENCE [LARGE SCALE GENOMIC DNA]</scope>
    <source>
        <strain evidence="4">CGMCC 1.12859</strain>
    </source>
</reference>
<dbReference type="RefSeq" id="WP_380232369.1">
    <property type="nucleotide sequence ID" value="NZ_JBHTAJ010000070.1"/>
</dbReference>
<proteinExistence type="predicted"/>
<keyword evidence="4" id="KW-1185">Reference proteome</keyword>
<evidence type="ECO:0008006" key="5">
    <source>
        <dbReference type="Google" id="ProtNLM"/>
    </source>
</evidence>
<evidence type="ECO:0000256" key="2">
    <source>
        <dbReference type="SAM" id="Phobius"/>
    </source>
</evidence>
<feature type="transmembrane region" description="Helical" evidence="2">
    <location>
        <begin position="198"/>
        <end position="217"/>
    </location>
</feature>
<keyword evidence="2" id="KW-0812">Transmembrane</keyword>
<dbReference type="EMBL" id="JBHTAJ010000070">
    <property type="protein sequence ID" value="MFC7183495.1"/>
    <property type="molecule type" value="Genomic_DNA"/>
</dbReference>
<dbReference type="Proteomes" id="UP001596435">
    <property type="component" value="Unassembled WGS sequence"/>
</dbReference>